<reference evidence="2 3" key="1">
    <citation type="journal article" date="2011" name="Genome Biol.">
        <title>Comparative genome sequence analysis underscores mycoparasitism as the ancestral life style of Trichoderma.</title>
        <authorList>
            <person name="Kubicek C.P."/>
            <person name="Herrera-Estrella A."/>
            <person name="Seidl-Seiboth V."/>
            <person name="Martinez D.A."/>
            <person name="Druzhinina I.S."/>
            <person name="Thon M."/>
            <person name="Zeilinger S."/>
            <person name="Casas-Flores S."/>
            <person name="Horwitz B.A."/>
            <person name="Mukherjee P.K."/>
            <person name="Mukherjee M."/>
            <person name="Kredics L."/>
            <person name="Alcaraz L.D."/>
            <person name="Aerts A."/>
            <person name="Antal Z."/>
            <person name="Atanasova L."/>
            <person name="Cervantes-Badillo M.G."/>
            <person name="Challacombe J."/>
            <person name="Chertkov O."/>
            <person name="McCluskey K."/>
            <person name="Coulpier F."/>
            <person name="Deshpande N."/>
            <person name="von Doehren H."/>
            <person name="Ebbole D.J."/>
            <person name="Esquivel-Naranjo E.U."/>
            <person name="Fekete E."/>
            <person name="Flipphi M."/>
            <person name="Glaser F."/>
            <person name="Gomez-Rodriguez E.Y."/>
            <person name="Gruber S."/>
            <person name="Han C."/>
            <person name="Henrissat B."/>
            <person name="Hermosa R."/>
            <person name="Hernandez-Onate M."/>
            <person name="Karaffa L."/>
            <person name="Kosti I."/>
            <person name="Le Crom S."/>
            <person name="Lindquist E."/>
            <person name="Lucas S."/>
            <person name="Luebeck M."/>
            <person name="Luebeck P.S."/>
            <person name="Margeot A."/>
            <person name="Metz B."/>
            <person name="Misra M."/>
            <person name="Nevalainen H."/>
            <person name="Omann M."/>
            <person name="Packer N."/>
            <person name="Perrone G."/>
            <person name="Uresti-Rivera E.E."/>
            <person name="Salamov A."/>
            <person name="Schmoll M."/>
            <person name="Seiboth B."/>
            <person name="Shapiro H."/>
            <person name="Sukno S."/>
            <person name="Tamayo-Ramos J.A."/>
            <person name="Tisch D."/>
            <person name="Wiest A."/>
            <person name="Wilkinson H.H."/>
            <person name="Zhang M."/>
            <person name="Coutinho P.M."/>
            <person name="Kenerley C.M."/>
            <person name="Monte E."/>
            <person name="Baker S.E."/>
            <person name="Grigoriev I.V."/>
        </authorList>
    </citation>
    <scope>NUCLEOTIDE SEQUENCE [LARGE SCALE GENOMIC DNA]</scope>
    <source>
        <strain evidence="3">ATCC 20476 / IMI 206040</strain>
    </source>
</reference>
<evidence type="ECO:0000313" key="2">
    <source>
        <dbReference type="EMBL" id="EHK48296.1"/>
    </source>
</evidence>
<keyword evidence="3" id="KW-1185">Reference proteome</keyword>
<dbReference type="Proteomes" id="UP000005426">
    <property type="component" value="Unassembled WGS sequence"/>
</dbReference>
<comment type="caution">
    <text evidence="2">The sequence shown here is derived from an EMBL/GenBank/DDBJ whole genome shotgun (WGS) entry which is preliminary data.</text>
</comment>
<evidence type="ECO:0000256" key="1">
    <source>
        <dbReference type="SAM" id="MobiDB-lite"/>
    </source>
</evidence>
<protein>
    <submittedName>
        <fullName evidence="2">Uncharacterized protein</fullName>
    </submittedName>
</protein>
<proteinExistence type="predicted"/>
<accession>G9NN18</accession>
<name>G9NN18_HYPAI</name>
<gene>
    <name evidence="2" type="ORF">TRIATDRAFT_298439</name>
</gene>
<feature type="region of interest" description="Disordered" evidence="1">
    <location>
        <begin position="29"/>
        <end position="50"/>
    </location>
</feature>
<dbReference type="EMBL" id="ABDG02000019">
    <property type="protein sequence ID" value="EHK48296.1"/>
    <property type="molecule type" value="Genomic_DNA"/>
</dbReference>
<feature type="compositionally biased region" description="Low complexity" evidence="1">
    <location>
        <begin position="31"/>
        <end position="50"/>
    </location>
</feature>
<evidence type="ECO:0000313" key="3">
    <source>
        <dbReference type="Proteomes" id="UP000005426"/>
    </source>
</evidence>
<dbReference type="AlphaFoldDB" id="G9NN18"/>
<sequence>MSGSLASRLSFFFAHAWHPSMAQGPLFQQRGAPEAASGPPGASLAAPPRSKSQAIFVDGHSSCEKAILGALAIQNFPPRCCNSPSAWRIPAVTGHVGSLCSASIPALAEHKVARGQLRPQATGSSCWLWLQSSSVGDL</sequence>
<organism evidence="2 3">
    <name type="scientific">Hypocrea atroviridis (strain ATCC 20476 / IMI 206040)</name>
    <name type="common">Trichoderma atroviride</name>
    <dbReference type="NCBI Taxonomy" id="452589"/>
    <lineage>
        <taxon>Eukaryota</taxon>
        <taxon>Fungi</taxon>
        <taxon>Dikarya</taxon>
        <taxon>Ascomycota</taxon>
        <taxon>Pezizomycotina</taxon>
        <taxon>Sordariomycetes</taxon>
        <taxon>Hypocreomycetidae</taxon>
        <taxon>Hypocreales</taxon>
        <taxon>Hypocreaceae</taxon>
        <taxon>Trichoderma</taxon>
    </lineage>
</organism>
<dbReference type="HOGENOM" id="CLU_1855538_0_0_1"/>